<dbReference type="GO" id="GO:0032259">
    <property type="term" value="P:methylation"/>
    <property type="evidence" value="ECO:0007669"/>
    <property type="project" value="UniProtKB-KW"/>
</dbReference>
<evidence type="ECO:0000256" key="6">
    <source>
        <dbReference type="HAMAP-Rule" id="MF_00735"/>
    </source>
</evidence>
<dbReference type="GO" id="GO:0005840">
    <property type="term" value="C:ribosome"/>
    <property type="evidence" value="ECO:0007669"/>
    <property type="project" value="UniProtKB-KW"/>
</dbReference>
<evidence type="ECO:0000256" key="1">
    <source>
        <dbReference type="ARBA" id="ARBA00009741"/>
    </source>
</evidence>
<dbReference type="STRING" id="1653334.GA0071312_1041"/>
<keyword evidence="7" id="KW-0687">Ribonucleoprotein</keyword>
<dbReference type="GO" id="GO:0005737">
    <property type="term" value="C:cytoplasm"/>
    <property type="evidence" value="ECO:0007669"/>
    <property type="project" value="UniProtKB-SubCell"/>
</dbReference>
<dbReference type="InterPro" id="IPR004498">
    <property type="entry name" value="Ribosomal_PrmA_MeTrfase"/>
</dbReference>
<dbReference type="Gene3D" id="3.40.50.150">
    <property type="entry name" value="Vaccinia Virus protein VP39"/>
    <property type="match status" value="1"/>
</dbReference>
<evidence type="ECO:0000256" key="3">
    <source>
        <dbReference type="ARBA" id="ARBA00022603"/>
    </source>
</evidence>
<gene>
    <name evidence="6 7" type="primary">prmA</name>
    <name evidence="8" type="ORF">GA0071312_1041</name>
    <name evidence="7" type="ORF">HLUCCO17_16555</name>
</gene>
<keyword evidence="5 6" id="KW-0949">S-adenosyl-L-methionine</keyword>
<keyword evidence="3 6" id="KW-0489">Methyltransferase</keyword>
<evidence type="ECO:0000256" key="4">
    <source>
        <dbReference type="ARBA" id="ARBA00022679"/>
    </source>
</evidence>
<dbReference type="InterPro" id="IPR029063">
    <property type="entry name" value="SAM-dependent_MTases_sf"/>
</dbReference>
<feature type="binding site" evidence="6">
    <location>
        <position position="187"/>
    </location>
    <ligand>
        <name>S-adenosyl-L-methionine</name>
        <dbReference type="ChEBI" id="CHEBI:59789"/>
    </ligand>
</feature>
<dbReference type="SUPFAM" id="SSF53335">
    <property type="entry name" value="S-adenosyl-L-methionine-dependent methyltransferases"/>
    <property type="match status" value="1"/>
</dbReference>
<keyword evidence="10" id="KW-1185">Reference proteome</keyword>
<comment type="subcellular location">
    <subcellularLocation>
        <location evidence="6">Cytoplasm</location>
    </subcellularLocation>
</comment>
<dbReference type="EMBL" id="LJSX01000037">
    <property type="protein sequence ID" value="KPQ09014.1"/>
    <property type="molecule type" value="Genomic_DNA"/>
</dbReference>
<reference evidence="7 9" key="1">
    <citation type="submission" date="2015-09" db="EMBL/GenBank/DDBJ databases">
        <title>Identification and resolution of microdiversity through metagenomic sequencing of parallel consortia.</title>
        <authorList>
            <person name="Nelson W.C."/>
            <person name="Romine M.F."/>
            <person name="Lindemann S.R."/>
        </authorList>
    </citation>
    <scope>NUCLEOTIDE SEQUENCE [LARGE SCALE GENOMIC DNA]</scope>
    <source>
        <strain evidence="7">HL-109</strain>
    </source>
</reference>
<dbReference type="InterPro" id="IPR050078">
    <property type="entry name" value="Ribosomal_L11_MeTrfase_PrmA"/>
</dbReference>
<dbReference type="CDD" id="cd02440">
    <property type="entry name" value="AdoMet_MTases"/>
    <property type="match status" value="1"/>
</dbReference>
<evidence type="ECO:0000256" key="5">
    <source>
        <dbReference type="ARBA" id="ARBA00022691"/>
    </source>
</evidence>
<dbReference type="AlphaFoldDB" id="A0A0P8BIE1"/>
<dbReference type="PANTHER" id="PTHR43648:SF1">
    <property type="entry name" value="ELECTRON TRANSFER FLAVOPROTEIN BETA SUBUNIT LYSINE METHYLTRANSFERASE"/>
    <property type="match status" value="1"/>
</dbReference>
<proteinExistence type="inferred from homology"/>
<dbReference type="OrthoDB" id="9785995at2"/>
<dbReference type="EC" id="2.1.1.-" evidence="6"/>
<reference evidence="8 10" key="2">
    <citation type="submission" date="2016-08" db="EMBL/GenBank/DDBJ databases">
        <authorList>
            <person name="Varghese N."/>
            <person name="Submissions Spin"/>
        </authorList>
    </citation>
    <scope>NUCLEOTIDE SEQUENCE [LARGE SCALE GENOMIC DNA]</scope>
    <source>
        <strain evidence="8 10">HL-109</strain>
    </source>
</reference>
<name>A0A0P8BIE1_9HYPH</name>
<keyword evidence="2 6" id="KW-0963">Cytoplasm</keyword>
<evidence type="ECO:0000256" key="2">
    <source>
        <dbReference type="ARBA" id="ARBA00022490"/>
    </source>
</evidence>
<evidence type="ECO:0000313" key="7">
    <source>
        <dbReference type="EMBL" id="KPQ09014.1"/>
    </source>
</evidence>
<evidence type="ECO:0000313" key="8">
    <source>
        <dbReference type="EMBL" id="SCC79618.1"/>
    </source>
</evidence>
<evidence type="ECO:0000313" key="9">
    <source>
        <dbReference type="Proteomes" id="UP000050497"/>
    </source>
</evidence>
<dbReference type="PANTHER" id="PTHR43648">
    <property type="entry name" value="ELECTRON TRANSFER FLAVOPROTEIN BETA SUBUNIT LYSINE METHYLTRANSFERASE"/>
    <property type="match status" value="1"/>
</dbReference>
<dbReference type="HAMAP" id="MF_00735">
    <property type="entry name" value="Methyltr_PrmA"/>
    <property type="match status" value="1"/>
</dbReference>
<dbReference type="GO" id="GO:0008276">
    <property type="term" value="F:protein methyltransferase activity"/>
    <property type="evidence" value="ECO:0007669"/>
    <property type="project" value="UniProtKB-UniRule"/>
</dbReference>
<dbReference type="EMBL" id="FMBM01000001">
    <property type="protein sequence ID" value="SCC79618.1"/>
    <property type="molecule type" value="Genomic_DNA"/>
</dbReference>
<feature type="binding site" evidence="6">
    <location>
        <position position="234"/>
    </location>
    <ligand>
        <name>S-adenosyl-L-methionine</name>
        <dbReference type="ChEBI" id="CHEBI:59789"/>
    </ligand>
</feature>
<feature type="binding site" evidence="6">
    <location>
        <position position="165"/>
    </location>
    <ligand>
        <name>S-adenosyl-L-methionine</name>
        <dbReference type="ChEBI" id="CHEBI:59789"/>
    </ligand>
</feature>
<dbReference type="NCBIfam" id="NF001784">
    <property type="entry name" value="PRK00517.2-1"/>
    <property type="match status" value="1"/>
</dbReference>
<comment type="catalytic activity">
    <reaction evidence="6">
        <text>L-lysyl-[protein] + 3 S-adenosyl-L-methionine = N(6),N(6),N(6)-trimethyl-L-lysyl-[protein] + 3 S-adenosyl-L-homocysteine + 3 H(+)</text>
        <dbReference type="Rhea" id="RHEA:54192"/>
        <dbReference type="Rhea" id="RHEA-COMP:9752"/>
        <dbReference type="Rhea" id="RHEA-COMP:13826"/>
        <dbReference type="ChEBI" id="CHEBI:15378"/>
        <dbReference type="ChEBI" id="CHEBI:29969"/>
        <dbReference type="ChEBI" id="CHEBI:57856"/>
        <dbReference type="ChEBI" id="CHEBI:59789"/>
        <dbReference type="ChEBI" id="CHEBI:61961"/>
    </reaction>
</comment>
<comment type="function">
    <text evidence="6">Methylates ribosomal protein L11.</text>
</comment>
<comment type="caution">
    <text evidence="7">The sequence shown here is derived from an EMBL/GenBank/DDBJ whole genome shotgun (WGS) entry which is preliminary data.</text>
</comment>
<keyword evidence="7" id="KW-0689">Ribosomal protein</keyword>
<keyword evidence="4 6" id="KW-0808">Transferase</keyword>
<dbReference type="PATRIC" id="fig|1653334.4.peg.1273"/>
<dbReference type="Proteomes" id="UP000182800">
    <property type="component" value="Unassembled WGS sequence"/>
</dbReference>
<organism evidence="7 9">
    <name type="scientific">Saliniramus fredricksonii</name>
    <dbReference type="NCBI Taxonomy" id="1653334"/>
    <lineage>
        <taxon>Bacteria</taxon>
        <taxon>Pseudomonadati</taxon>
        <taxon>Pseudomonadota</taxon>
        <taxon>Alphaproteobacteria</taxon>
        <taxon>Hyphomicrobiales</taxon>
        <taxon>Salinarimonadaceae</taxon>
        <taxon>Saliniramus</taxon>
    </lineage>
</organism>
<feature type="binding site" evidence="6">
    <location>
        <position position="142"/>
    </location>
    <ligand>
        <name>S-adenosyl-L-methionine</name>
        <dbReference type="ChEBI" id="CHEBI:59789"/>
    </ligand>
</feature>
<sequence length="308" mass="33467">MLEGLHPNRPTHVMRIETDERAARALTDLVGEMFDPTETAVAAFETHDDGPWLLEVYFASPPDETAMRDLISMIIGERARDAVFIALDQKDWVKASLEGLAPVPAGRFVVHGAHDRDAVKPNQIGIEIEAALAFGTGHHGTTRGCLLLLGDILKRRRPRHVLDVGTGTGVLAFAAAKATRRKVIAGDIDPVAVAVARENARLNGIGNLVDLYVAPGIDHTKARRTRHFDLVFANILARPLRRLAPDLARVTADDGVMVLSGLLAHDVPGVLSAYREHGFALAARRDLDGWAALMLTRTGRDPRPLAEI</sequence>
<comment type="similarity">
    <text evidence="1 6">Belongs to the methyltransferase superfamily. PrmA family.</text>
</comment>
<protein>
    <recommendedName>
        <fullName evidence="6">Ribosomal protein L11 methyltransferase</fullName>
        <shortName evidence="6">L11 Mtase</shortName>
        <ecNumber evidence="6">2.1.1.-</ecNumber>
    </recommendedName>
</protein>
<evidence type="ECO:0000313" key="10">
    <source>
        <dbReference type="Proteomes" id="UP000182800"/>
    </source>
</evidence>
<accession>A0A0P8BIE1</accession>
<dbReference type="RefSeq" id="WP_074443863.1">
    <property type="nucleotide sequence ID" value="NZ_FMBM01000001.1"/>
</dbReference>
<dbReference type="Proteomes" id="UP000050497">
    <property type="component" value="Unassembled WGS sequence"/>
</dbReference>
<dbReference type="Pfam" id="PF06325">
    <property type="entry name" value="PrmA"/>
    <property type="match status" value="1"/>
</dbReference>